<evidence type="ECO:0000256" key="1">
    <source>
        <dbReference type="SAM" id="SignalP"/>
    </source>
</evidence>
<dbReference type="AlphaFoldDB" id="A0A4R7CS97"/>
<evidence type="ECO:0000313" key="2">
    <source>
        <dbReference type="EMBL" id="TDS07507.1"/>
    </source>
</evidence>
<comment type="caution">
    <text evidence="2">The sequence shown here is derived from an EMBL/GenBank/DDBJ whole genome shotgun (WGS) entry which is preliminary data.</text>
</comment>
<evidence type="ECO:0000313" key="3">
    <source>
        <dbReference type="Proteomes" id="UP000294752"/>
    </source>
</evidence>
<feature type="signal peptide" evidence="1">
    <location>
        <begin position="1"/>
        <end position="19"/>
    </location>
</feature>
<keyword evidence="1" id="KW-0732">Signal</keyword>
<feature type="chain" id="PRO_5020968412" evidence="1">
    <location>
        <begin position="20"/>
        <end position="126"/>
    </location>
</feature>
<name>A0A4R7CS97_9SPHI</name>
<dbReference type="Proteomes" id="UP000294752">
    <property type="component" value="Unassembled WGS sequence"/>
</dbReference>
<accession>A0A4R7CS97</accession>
<proteinExistence type="predicted"/>
<protein>
    <submittedName>
        <fullName evidence="2">Uncharacterized protein</fullName>
    </submittedName>
</protein>
<dbReference type="RefSeq" id="WP_133642121.1">
    <property type="nucleotide sequence ID" value="NZ_SNZV01000014.1"/>
</dbReference>
<keyword evidence="3" id="KW-1185">Reference proteome</keyword>
<dbReference type="EMBL" id="SNZV01000014">
    <property type="protein sequence ID" value="TDS07507.1"/>
    <property type="molecule type" value="Genomic_DNA"/>
</dbReference>
<sequence>MIKLAVLTLLISMGYSASAQVSPNLITSNQTANAMVEEYCTLSLKYGLRSTRFKILVELGNSDVDDTETPSYYITNSKGEERLFTTIATPLSIMAKEGWTYVTKHVGKTGSVYTLVLKRAVPAARE</sequence>
<gene>
    <name evidence="2" type="ORF">B0I21_11453</name>
</gene>
<reference evidence="2 3" key="1">
    <citation type="submission" date="2019-03" db="EMBL/GenBank/DDBJ databases">
        <title>Genomic Encyclopedia of Type Strains, Phase III (KMG-III): the genomes of soil and plant-associated and newly described type strains.</title>
        <authorList>
            <person name="Whitman W."/>
        </authorList>
    </citation>
    <scope>NUCLEOTIDE SEQUENCE [LARGE SCALE GENOMIC DNA]</scope>
    <source>
        <strain evidence="2 3">CGMCC 1.12801</strain>
    </source>
</reference>
<organism evidence="2 3">
    <name type="scientific">Sphingobacterium paludis</name>
    <dbReference type="NCBI Taxonomy" id="1476465"/>
    <lineage>
        <taxon>Bacteria</taxon>
        <taxon>Pseudomonadati</taxon>
        <taxon>Bacteroidota</taxon>
        <taxon>Sphingobacteriia</taxon>
        <taxon>Sphingobacteriales</taxon>
        <taxon>Sphingobacteriaceae</taxon>
        <taxon>Sphingobacterium</taxon>
    </lineage>
</organism>